<dbReference type="SUPFAM" id="SSF103473">
    <property type="entry name" value="MFS general substrate transporter"/>
    <property type="match status" value="1"/>
</dbReference>
<keyword evidence="2 4" id="KW-0694">RNA-binding</keyword>
<dbReference type="EMBL" id="ML977036">
    <property type="protein sequence ID" value="KAF1949545.1"/>
    <property type="molecule type" value="Genomic_DNA"/>
</dbReference>
<reference evidence="11" key="1">
    <citation type="journal article" date="2020" name="Stud. Mycol.">
        <title>101 Dothideomycetes genomes: a test case for predicting lifestyles and emergence of pathogens.</title>
        <authorList>
            <person name="Haridas S."/>
            <person name="Albert R."/>
            <person name="Binder M."/>
            <person name="Bloem J."/>
            <person name="Labutti K."/>
            <person name="Salamov A."/>
            <person name="Andreopoulos B."/>
            <person name="Baker S."/>
            <person name="Barry K."/>
            <person name="Bills G."/>
            <person name="Bluhm B."/>
            <person name="Cannon C."/>
            <person name="Castanera R."/>
            <person name="Culley D."/>
            <person name="Daum C."/>
            <person name="Ezra D."/>
            <person name="Gonzalez J."/>
            <person name="Henrissat B."/>
            <person name="Kuo A."/>
            <person name="Liang C."/>
            <person name="Lipzen A."/>
            <person name="Lutzoni F."/>
            <person name="Magnuson J."/>
            <person name="Mondo S."/>
            <person name="Nolan M."/>
            <person name="Ohm R."/>
            <person name="Pangilinan J."/>
            <person name="Park H.-J."/>
            <person name="Ramirez L."/>
            <person name="Alfaro M."/>
            <person name="Sun H."/>
            <person name="Tritt A."/>
            <person name="Yoshinaga Y."/>
            <person name="Zwiers L.-H."/>
            <person name="Turgeon B."/>
            <person name="Goodwin S."/>
            <person name="Spatafora J."/>
            <person name="Crous P."/>
            <person name="Grigoriev I."/>
        </authorList>
    </citation>
    <scope>NUCLEOTIDE SEQUENCE</scope>
    <source>
        <strain evidence="11">CBS 675.92</strain>
    </source>
</reference>
<evidence type="ECO:0000313" key="12">
    <source>
        <dbReference type="Proteomes" id="UP000800035"/>
    </source>
</evidence>
<keyword evidence="5" id="KW-0862">Zinc</keyword>
<feature type="coiled-coil region" evidence="6">
    <location>
        <begin position="677"/>
        <end position="729"/>
    </location>
</feature>
<dbReference type="InterPro" id="IPR000504">
    <property type="entry name" value="RRM_dom"/>
</dbReference>
<evidence type="ECO:0000256" key="6">
    <source>
        <dbReference type="SAM" id="Coils"/>
    </source>
</evidence>
<sequence>MKENSSNKDGVDDALPEVVPNPDHQIPDGRNAVFTINAFTWGVLASYGIYLAYYLPSNHFPSATSLDFAFIGGLNFSIAMIVATPVTYIVRTIGTHPLMFFVVVLQTSGFVAASFATKIWHLYLSQGVCESMGVGFLFIPSAAVTSQWFDRKRGLANSINSAGSGFGGIIISFATEPMIDHLSLAWSLRIIGILSGTVNIIASRGGVATRGYREDARGTAMLLAEGDKPAVKQWLLPKLESISDAEPEVLADYVIALLSAAGSADAVKKSSADALSDFLADRALPFVEEVVTGIEQRKWAGTHHVKMETAQPIKSESAPVALEHIPSIAGSSNKAHNSAPTTSAGGRMRARTARASKRAKATENVKNAKQRARTRKRKLEDKDAGENQDGPDGHSNKKVSGRPAKQLARQAPLSGPSSLPTTTRSIAAPPTLPKALPRIGFSNPTMLTDAMASRVGMGLPNHSGLGTPVTGYSLGMPSLPQNLASIRCVAYDTVGFCLLGPVCPYDHSTIPTEQDALVQEYDPKHPLLNGRKAGIHIQASKRAPRAGRAQAPTSHLGTPNDLNNKSLVVEQIPQDHFSEEHVRAFFSEFGKIVDVKLQEHKRRAIVEFRHHDSVQRAYDNPKIIFDNRFVKVHWHDAVEGPSKGRYRTVRVGNTFADQNVPEIYKENEEDMIDWEVFEQQQAEAQAAFEERRKKEEEKFLLDTRIQEQLYENKERIDELRRKLAEKARARGEEEIGLIDQEHASDVADSLSSLYAEAAGLYAQYGSDQPSNRGQRMYRGRARGRGAYRGRGTHRSSVKRLDNRPKRIGIHDVVAGSQRDIDIRSHLRHVLGCEDVQPHRGRPNVLIAGFSERWQADMFLDEVARIPTVGTLQLSWIPNGESVVVGSPEQEPFAIKREGDKGIVIKDEDQSHHVIKIEDDSWDEADLDVADDTDRWV</sequence>
<organism evidence="11 12">
    <name type="scientific">Byssothecium circinans</name>
    <dbReference type="NCBI Taxonomy" id="147558"/>
    <lineage>
        <taxon>Eukaryota</taxon>
        <taxon>Fungi</taxon>
        <taxon>Dikarya</taxon>
        <taxon>Ascomycota</taxon>
        <taxon>Pezizomycotina</taxon>
        <taxon>Dothideomycetes</taxon>
        <taxon>Pleosporomycetidae</taxon>
        <taxon>Pleosporales</taxon>
        <taxon>Massarineae</taxon>
        <taxon>Massarinaceae</taxon>
        <taxon>Byssothecium</taxon>
    </lineage>
</organism>
<feature type="compositionally biased region" description="Basic and acidic residues" evidence="7">
    <location>
        <begin position="1"/>
        <end position="11"/>
    </location>
</feature>
<evidence type="ECO:0000256" key="5">
    <source>
        <dbReference type="PROSITE-ProRule" id="PRU00723"/>
    </source>
</evidence>
<evidence type="ECO:0000313" key="11">
    <source>
        <dbReference type="EMBL" id="KAF1949545.1"/>
    </source>
</evidence>
<dbReference type="GO" id="GO:0008270">
    <property type="term" value="F:zinc ion binding"/>
    <property type="evidence" value="ECO:0007669"/>
    <property type="project" value="UniProtKB-KW"/>
</dbReference>
<feature type="compositionally biased region" description="Polar residues" evidence="7">
    <location>
        <begin position="415"/>
        <end position="425"/>
    </location>
</feature>
<accession>A0A6A5T990</accession>
<feature type="domain" description="C3H1-type" evidence="10">
    <location>
        <begin position="482"/>
        <end position="510"/>
    </location>
</feature>
<evidence type="ECO:0008006" key="13">
    <source>
        <dbReference type="Google" id="ProtNLM"/>
    </source>
</evidence>
<feature type="transmembrane region" description="Helical" evidence="8">
    <location>
        <begin position="97"/>
        <end position="116"/>
    </location>
</feature>
<evidence type="ECO:0000256" key="2">
    <source>
        <dbReference type="ARBA" id="ARBA00022884"/>
    </source>
</evidence>
<feature type="non-terminal residue" evidence="11">
    <location>
        <position position="1"/>
    </location>
</feature>
<dbReference type="Gene3D" id="1.20.1250.20">
    <property type="entry name" value="MFS general substrate transporter like domains"/>
    <property type="match status" value="1"/>
</dbReference>
<dbReference type="GO" id="GO:0016020">
    <property type="term" value="C:membrane"/>
    <property type="evidence" value="ECO:0007669"/>
    <property type="project" value="UniProtKB-SubCell"/>
</dbReference>
<dbReference type="PANTHER" id="PTHR14398:SF0">
    <property type="entry name" value="ZINC FINGER PROTEIN SWM"/>
    <property type="match status" value="1"/>
</dbReference>
<dbReference type="GO" id="GO:0003723">
    <property type="term" value="F:RNA binding"/>
    <property type="evidence" value="ECO:0007669"/>
    <property type="project" value="UniProtKB-UniRule"/>
</dbReference>
<feature type="compositionally biased region" description="Polar residues" evidence="7">
    <location>
        <begin position="329"/>
        <end position="340"/>
    </location>
</feature>
<dbReference type="PROSITE" id="PS50102">
    <property type="entry name" value="RRM"/>
    <property type="match status" value="1"/>
</dbReference>
<keyword evidence="6" id="KW-0175">Coiled coil</keyword>
<feature type="domain" description="RRM" evidence="9">
    <location>
        <begin position="565"/>
        <end position="637"/>
    </location>
</feature>
<dbReference type="OrthoDB" id="443401at2759"/>
<dbReference type="GO" id="GO:0005634">
    <property type="term" value="C:nucleus"/>
    <property type="evidence" value="ECO:0007669"/>
    <property type="project" value="TreeGrafter"/>
</dbReference>
<dbReference type="Pfam" id="PF01480">
    <property type="entry name" value="PWI"/>
    <property type="match status" value="1"/>
</dbReference>
<keyword evidence="5" id="KW-0863">Zinc-finger</keyword>
<dbReference type="Gene3D" id="3.30.70.330">
    <property type="match status" value="1"/>
</dbReference>
<dbReference type="GO" id="GO:0022857">
    <property type="term" value="F:transmembrane transporter activity"/>
    <property type="evidence" value="ECO:0007669"/>
    <property type="project" value="InterPro"/>
</dbReference>
<dbReference type="Pfam" id="PF07690">
    <property type="entry name" value="MFS_1"/>
    <property type="match status" value="1"/>
</dbReference>
<dbReference type="SMART" id="SM00360">
    <property type="entry name" value="RRM"/>
    <property type="match status" value="1"/>
</dbReference>
<feature type="transmembrane region" description="Helical" evidence="8">
    <location>
        <begin position="32"/>
        <end position="56"/>
    </location>
</feature>
<evidence type="ECO:0000259" key="9">
    <source>
        <dbReference type="PROSITE" id="PS50102"/>
    </source>
</evidence>
<dbReference type="InterPro" id="IPR045137">
    <property type="entry name" value="RBM26/27"/>
</dbReference>
<feature type="compositionally biased region" description="Basic residues" evidence="7">
    <location>
        <begin position="348"/>
        <end position="359"/>
    </location>
</feature>
<feature type="region of interest" description="Disordered" evidence="7">
    <location>
        <begin position="327"/>
        <end position="440"/>
    </location>
</feature>
<dbReference type="InterPro" id="IPR000571">
    <property type="entry name" value="Znf_CCCH"/>
</dbReference>
<dbReference type="AlphaFoldDB" id="A0A6A5T990"/>
<dbReference type="SUPFAM" id="SSF54928">
    <property type="entry name" value="RNA-binding domain, RBD"/>
    <property type="match status" value="1"/>
</dbReference>
<feature type="zinc finger region" description="C3H1-type" evidence="5">
    <location>
        <begin position="482"/>
        <end position="510"/>
    </location>
</feature>
<name>A0A6A5T990_9PLEO</name>
<gene>
    <name evidence="11" type="ORF">CC80DRAFT_540233</name>
</gene>
<dbReference type="CDD" id="cd12257">
    <property type="entry name" value="RRM1_RBM26_like"/>
    <property type="match status" value="1"/>
</dbReference>
<keyword evidence="12" id="KW-1185">Reference proteome</keyword>
<feature type="compositionally biased region" description="Polar residues" evidence="7">
    <location>
        <begin position="551"/>
        <end position="562"/>
    </location>
</feature>
<dbReference type="Pfam" id="PF00076">
    <property type="entry name" value="RRM_1"/>
    <property type="match status" value="1"/>
</dbReference>
<dbReference type="InterPro" id="IPR035979">
    <property type="entry name" value="RBD_domain_sf"/>
</dbReference>
<comment type="subcellular location">
    <subcellularLocation>
        <location evidence="1">Membrane</location>
        <topology evidence="1">Multi-pass membrane protein</topology>
    </subcellularLocation>
</comment>
<proteinExistence type="predicted"/>
<dbReference type="InterPro" id="IPR036259">
    <property type="entry name" value="MFS_trans_sf"/>
</dbReference>
<feature type="compositionally biased region" description="Basic and acidic residues" evidence="7">
    <location>
        <begin position="378"/>
        <end position="395"/>
    </location>
</feature>
<keyword evidence="8" id="KW-1133">Transmembrane helix</keyword>
<dbReference type="Proteomes" id="UP000800035">
    <property type="component" value="Unassembled WGS sequence"/>
</dbReference>
<feature type="region of interest" description="Disordered" evidence="7">
    <location>
        <begin position="1"/>
        <end position="20"/>
    </location>
</feature>
<keyword evidence="8" id="KW-0472">Membrane</keyword>
<protein>
    <recommendedName>
        <fullName evidence="13">RRM domain-containing protein</fullName>
    </recommendedName>
</protein>
<comment type="function">
    <text evidence="3">May be involved in the turnover of nuclear polyadenylated (pA+) RNA.</text>
</comment>
<keyword evidence="8" id="KW-0812">Transmembrane</keyword>
<evidence type="ECO:0000256" key="3">
    <source>
        <dbReference type="ARBA" id="ARBA00043866"/>
    </source>
</evidence>
<dbReference type="InterPro" id="IPR012677">
    <property type="entry name" value="Nucleotide-bd_a/b_plait_sf"/>
</dbReference>
<feature type="compositionally biased region" description="Basic residues" evidence="7">
    <location>
        <begin position="368"/>
        <end position="377"/>
    </location>
</feature>
<evidence type="ECO:0000256" key="8">
    <source>
        <dbReference type="SAM" id="Phobius"/>
    </source>
</evidence>
<evidence type="ECO:0000256" key="1">
    <source>
        <dbReference type="ARBA" id="ARBA00004141"/>
    </source>
</evidence>
<dbReference type="InterPro" id="IPR002483">
    <property type="entry name" value="PWI_dom"/>
</dbReference>
<feature type="region of interest" description="Disordered" evidence="7">
    <location>
        <begin position="541"/>
        <end position="562"/>
    </location>
</feature>
<dbReference type="InterPro" id="IPR011701">
    <property type="entry name" value="MFS"/>
</dbReference>
<keyword evidence="5" id="KW-0479">Metal-binding</keyword>
<evidence type="ECO:0000256" key="4">
    <source>
        <dbReference type="PROSITE-ProRule" id="PRU00176"/>
    </source>
</evidence>
<evidence type="ECO:0000256" key="7">
    <source>
        <dbReference type="SAM" id="MobiDB-lite"/>
    </source>
</evidence>
<feature type="transmembrane region" description="Helical" evidence="8">
    <location>
        <begin position="68"/>
        <end position="90"/>
    </location>
</feature>
<evidence type="ECO:0000259" key="10">
    <source>
        <dbReference type="PROSITE" id="PS50103"/>
    </source>
</evidence>
<dbReference type="PROSITE" id="PS50103">
    <property type="entry name" value="ZF_C3H1"/>
    <property type="match status" value="1"/>
</dbReference>
<dbReference type="PANTHER" id="PTHR14398">
    <property type="entry name" value="RNA RECOGNITION RRM/RNP DOMAIN"/>
    <property type="match status" value="1"/>
</dbReference>